<evidence type="ECO:0000259" key="1">
    <source>
        <dbReference type="Pfam" id="PF26640"/>
    </source>
</evidence>
<gene>
    <name evidence="2" type="ORF">AOQ84DRAFT_250388</name>
</gene>
<dbReference type="Pfam" id="PF26640">
    <property type="entry name" value="DUF8212"/>
    <property type="match status" value="1"/>
</dbReference>
<dbReference type="AlphaFoldDB" id="A0A8E2JUA0"/>
<dbReference type="PANTHER" id="PTHR10622:SF10">
    <property type="entry name" value="HET DOMAIN-CONTAINING PROTEIN"/>
    <property type="match status" value="1"/>
</dbReference>
<proteinExistence type="predicted"/>
<name>A0A8E2JUA0_9PEZI</name>
<dbReference type="OrthoDB" id="20872at2759"/>
<accession>A0A8E2JUA0</accession>
<dbReference type="InterPro" id="IPR058525">
    <property type="entry name" value="DUF8212"/>
</dbReference>
<dbReference type="EMBL" id="KV749340">
    <property type="protein sequence ID" value="OCL09905.1"/>
    <property type="molecule type" value="Genomic_DNA"/>
</dbReference>
<evidence type="ECO:0000313" key="2">
    <source>
        <dbReference type="EMBL" id="OCL09905.1"/>
    </source>
</evidence>
<organism evidence="2 3">
    <name type="scientific">Glonium stellatum</name>
    <dbReference type="NCBI Taxonomy" id="574774"/>
    <lineage>
        <taxon>Eukaryota</taxon>
        <taxon>Fungi</taxon>
        <taxon>Dikarya</taxon>
        <taxon>Ascomycota</taxon>
        <taxon>Pezizomycotina</taxon>
        <taxon>Dothideomycetes</taxon>
        <taxon>Pleosporomycetidae</taxon>
        <taxon>Gloniales</taxon>
        <taxon>Gloniaceae</taxon>
        <taxon>Glonium</taxon>
    </lineage>
</organism>
<dbReference type="PANTHER" id="PTHR10622">
    <property type="entry name" value="HET DOMAIN-CONTAINING PROTEIN"/>
    <property type="match status" value="1"/>
</dbReference>
<feature type="non-terminal residue" evidence="2">
    <location>
        <position position="245"/>
    </location>
</feature>
<feature type="non-terminal residue" evidence="2">
    <location>
        <position position="1"/>
    </location>
</feature>
<protein>
    <recommendedName>
        <fullName evidence="1">DUF8212 domain-containing protein</fullName>
    </recommendedName>
</protein>
<dbReference type="Proteomes" id="UP000250140">
    <property type="component" value="Unassembled WGS sequence"/>
</dbReference>
<feature type="domain" description="DUF8212" evidence="1">
    <location>
        <begin position="165"/>
        <end position="232"/>
    </location>
</feature>
<reference evidence="2 3" key="1">
    <citation type="journal article" date="2016" name="Nat. Commun.">
        <title>Ectomycorrhizal ecology is imprinted in the genome of the dominant symbiotic fungus Cenococcum geophilum.</title>
        <authorList>
            <consortium name="DOE Joint Genome Institute"/>
            <person name="Peter M."/>
            <person name="Kohler A."/>
            <person name="Ohm R.A."/>
            <person name="Kuo A."/>
            <person name="Krutzmann J."/>
            <person name="Morin E."/>
            <person name="Arend M."/>
            <person name="Barry K.W."/>
            <person name="Binder M."/>
            <person name="Choi C."/>
            <person name="Clum A."/>
            <person name="Copeland A."/>
            <person name="Grisel N."/>
            <person name="Haridas S."/>
            <person name="Kipfer T."/>
            <person name="LaButti K."/>
            <person name="Lindquist E."/>
            <person name="Lipzen A."/>
            <person name="Maire R."/>
            <person name="Meier B."/>
            <person name="Mihaltcheva S."/>
            <person name="Molinier V."/>
            <person name="Murat C."/>
            <person name="Poggeler S."/>
            <person name="Quandt C.A."/>
            <person name="Sperisen C."/>
            <person name="Tritt A."/>
            <person name="Tisserant E."/>
            <person name="Crous P.W."/>
            <person name="Henrissat B."/>
            <person name="Nehls U."/>
            <person name="Egli S."/>
            <person name="Spatafora J.W."/>
            <person name="Grigoriev I.V."/>
            <person name="Martin F.M."/>
        </authorList>
    </citation>
    <scope>NUCLEOTIDE SEQUENCE [LARGE SCALE GENOMIC DNA]</scope>
    <source>
        <strain evidence="2 3">CBS 207.34</strain>
    </source>
</reference>
<evidence type="ECO:0000313" key="3">
    <source>
        <dbReference type="Proteomes" id="UP000250140"/>
    </source>
</evidence>
<keyword evidence="3" id="KW-1185">Reference proteome</keyword>
<sequence>FAAQQAALDGYDYVWVDTCRIDRTSSAELSEALNSMFQWYVRSECCYAYLADVHASTDFGKSCWFTRGWTLQELIAPAKVAFYSAEREFLGFKSDGFLFDVIHEASGIPIHQHAALIKFRAQDWTIAERMSWSSKRKTTQVEDIAYCLLGIFNVTMPLLYGEGERAFIRLQEEIMKTSEDHSLFAWTDHELMRGSFSGLLARSLAQFTHSDSLPRSIRTPSPDLFSGSKSRTPYSMTNLGLQIRL</sequence>